<protein>
    <submittedName>
        <fullName evidence="1">Anhydro-N-acetylmuramic acid kinase</fullName>
        <ecNumber evidence="1">2.7.1.170</ecNumber>
    </submittedName>
</protein>
<gene>
    <name evidence="1" type="ORF">FCN74_03330</name>
</gene>
<dbReference type="Pfam" id="PF03702">
    <property type="entry name" value="AnmK"/>
    <property type="match status" value="1"/>
</dbReference>
<proteinExistence type="predicted"/>
<comment type="caution">
    <text evidence="1">The sequence shown here is derived from an EMBL/GenBank/DDBJ whole genome shotgun (WGS) entry which is preliminary data.</text>
</comment>
<evidence type="ECO:0000313" key="1">
    <source>
        <dbReference type="EMBL" id="TKS57462.1"/>
    </source>
</evidence>
<dbReference type="InterPro" id="IPR043129">
    <property type="entry name" value="ATPase_NBD"/>
</dbReference>
<dbReference type="OrthoDB" id="9763949at2"/>
<organism evidence="1 2">
    <name type="scientific">Mesohalobacter halotolerans</name>
    <dbReference type="NCBI Taxonomy" id="1883405"/>
    <lineage>
        <taxon>Bacteria</taxon>
        <taxon>Pseudomonadati</taxon>
        <taxon>Bacteroidota</taxon>
        <taxon>Flavobacteriia</taxon>
        <taxon>Flavobacteriales</taxon>
        <taxon>Flavobacteriaceae</taxon>
        <taxon>Mesohalobacter</taxon>
    </lineage>
</organism>
<dbReference type="PANTHER" id="PTHR30605:SF0">
    <property type="entry name" value="ANHYDRO-N-ACETYLMURAMIC ACID KINASE"/>
    <property type="match status" value="1"/>
</dbReference>
<dbReference type="EMBL" id="SWMU01000001">
    <property type="protein sequence ID" value="TKS57462.1"/>
    <property type="molecule type" value="Genomic_DNA"/>
</dbReference>
<dbReference type="GO" id="GO:0016773">
    <property type="term" value="F:phosphotransferase activity, alcohol group as acceptor"/>
    <property type="evidence" value="ECO:0007669"/>
    <property type="project" value="InterPro"/>
</dbReference>
<dbReference type="GO" id="GO:0016301">
    <property type="term" value="F:kinase activity"/>
    <property type="evidence" value="ECO:0007669"/>
    <property type="project" value="UniProtKB-KW"/>
</dbReference>
<dbReference type="GO" id="GO:0006040">
    <property type="term" value="P:amino sugar metabolic process"/>
    <property type="evidence" value="ECO:0007669"/>
    <property type="project" value="InterPro"/>
</dbReference>
<accession>A0A4U5TTQ1</accession>
<dbReference type="GO" id="GO:0009254">
    <property type="term" value="P:peptidoglycan turnover"/>
    <property type="evidence" value="ECO:0007669"/>
    <property type="project" value="InterPro"/>
</dbReference>
<dbReference type="PANTHER" id="PTHR30605">
    <property type="entry name" value="ANHYDRO-N-ACETYLMURAMIC ACID KINASE"/>
    <property type="match status" value="1"/>
</dbReference>
<name>A0A4U5TTQ1_9FLAO</name>
<dbReference type="InterPro" id="IPR005338">
    <property type="entry name" value="Anhydro_N_Ac-Mur_kinase"/>
</dbReference>
<dbReference type="AlphaFoldDB" id="A0A4U5TTQ1"/>
<dbReference type="NCBIfam" id="NF007144">
    <property type="entry name" value="PRK09585.2-3"/>
    <property type="match status" value="1"/>
</dbReference>
<keyword evidence="1" id="KW-0418">Kinase</keyword>
<evidence type="ECO:0000313" key="2">
    <source>
        <dbReference type="Proteomes" id="UP000306552"/>
    </source>
</evidence>
<dbReference type="Gene3D" id="3.30.420.40">
    <property type="match status" value="2"/>
</dbReference>
<keyword evidence="2" id="KW-1185">Reference proteome</keyword>
<keyword evidence="1" id="KW-0808">Transferase</keyword>
<dbReference type="SUPFAM" id="SSF53067">
    <property type="entry name" value="Actin-like ATPase domain"/>
    <property type="match status" value="1"/>
</dbReference>
<dbReference type="RefSeq" id="WP_138931163.1">
    <property type="nucleotide sequence ID" value="NZ_SWMU01000001.1"/>
</dbReference>
<reference evidence="1 2" key="1">
    <citation type="submission" date="2019-04" db="EMBL/GenBank/DDBJ databases">
        <title>Psychroflexus halotolerans sp. nov., isolated from a marine solar saltern.</title>
        <authorList>
            <person name="Feng X."/>
        </authorList>
    </citation>
    <scope>NUCLEOTIDE SEQUENCE [LARGE SCALE GENOMIC DNA]</scope>
    <source>
        <strain evidence="1 2">WDS2C27</strain>
    </source>
</reference>
<dbReference type="Proteomes" id="UP000306552">
    <property type="component" value="Unassembled WGS sequence"/>
</dbReference>
<sequence length="355" mass="40455">MLEQNRYRAIGVMSGTSLDGVDLCEVDFFYHQNNWSYKILKTQTISYESEWKKNLEHAHKLPKKNIKILDEKYCKLLSQFILKFMDKPDEIDMVCSHGHTIRHQPEKGWTYQIGNLEILSQLIQKTVVCDFRTADVALGGQGAPLVPIGDELLFGDYDYCLNIGGFVNISYQQGNDRLAYDICPANKILNLYAEKFGVEYDDKGKIAFQGLCQQDLFAQLNALDFYKKTTPPKSLGVEWLEKELLPEIESFKISNEDILNTLTHHIAYQISKALKVRNAQVLITGGGAYHDYLIECLKKYASDIEIHIPNPKIIDYKEALIFGLLGVLRYRGENNVLKSVTGAKKDHSSGKVFKL</sequence>
<dbReference type="EC" id="2.7.1.170" evidence="1"/>
<dbReference type="GO" id="GO:0005524">
    <property type="term" value="F:ATP binding"/>
    <property type="evidence" value="ECO:0007669"/>
    <property type="project" value="InterPro"/>
</dbReference>